<keyword evidence="3" id="KW-1185">Reference proteome</keyword>
<feature type="region of interest" description="Disordered" evidence="1">
    <location>
        <begin position="1"/>
        <end position="45"/>
    </location>
</feature>
<accession>A0A5C2SHT0</accession>
<dbReference type="Proteomes" id="UP000313359">
    <property type="component" value="Unassembled WGS sequence"/>
</dbReference>
<evidence type="ECO:0000256" key="1">
    <source>
        <dbReference type="SAM" id="MobiDB-lite"/>
    </source>
</evidence>
<evidence type="ECO:0000313" key="3">
    <source>
        <dbReference type="Proteomes" id="UP000313359"/>
    </source>
</evidence>
<gene>
    <name evidence="2" type="ORF">L227DRAFT_573328</name>
</gene>
<protein>
    <submittedName>
        <fullName evidence="2">Uncharacterized protein</fullName>
    </submittedName>
</protein>
<sequence length="219" mass="25385">MSGETHAVVPTLEVPSTALPSETERFEANSLPPTSPDAPASYPPLPEPRDPEYYYILGWPLDQEWVQEELRRDGCPNQVLGLNRVVKTMWDKAMKPDTAAYEHYHVTSTSCFAPEYIPVDDVQNDRQETITTLAICHSSDPFYDLRPTQGQYERLQAMFRGTPSWYRSAVLDVDMMKLFWEMDGIRDCCKRDRRHLDIIRPWTPSEWAQWCPEEKDADV</sequence>
<evidence type="ECO:0000313" key="2">
    <source>
        <dbReference type="EMBL" id="RPD62804.1"/>
    </source>
</evidence>
<feature type="compositionally biased region" description="Pro residues" evidence="1">
    <location>
        <begin position="33"/>
        <end position="45"/>
    </location>
</feature>
<proteinExistence type="predicted"/>
<dbReference type="EMBL" id="ML122258">
    <property type="protein sequence ID" value="RPD62804.1"/>
    <property type="molecule type" value="Genomic_DNA"/>
</dbReference>
<dbReference type="AlphaFoldDB" id="A0A5C2SHT0"/>
<reference evidence="2" key="1">
    <citation type="journal article" date="2018" name="Genome Biol. Evol.">
        <title>Genomics and development of Lentinus tigrinus, a white-rot wood-decaying mushroom with dimorphic fruiting bodies.</title>
        <authorList>
            <person name="Wu B."/>
            <person name="Xu Z."/>
            <person name="Knudson A."/>
            <person name="Carlson A."/>
            <person name="Chen N."/>
            <person name="Kovaka S."/>
            <person name="LaButti K."/>
            <person name="Lipzen A."/>
            <person name="Pennachio C."/>
            <person name="Riley R."/>
            <person name="Schakwitz W."/>
            <person name="Umezawa K."/>
            <person name="Ohm R.A."/>
            <person name="Grigoriev I.V."/>
            <person name="Nagy L.G."/>
            <person name="Gibbons J."/>
            <person name="Hibbett D."/>
        </authorList>
    </citation>
    <scope>NUCLEOTIDE SEQUENCE [LARGE SCALE GENOMIC DNA]</scope>
    <source>
        <strain evidence="2">ALCF2SS1-6</strain>
    </source>
</reference>
<organism evidence="2 3">
    <name type="scientific">Lentinus tigrinus ALCF2SS1-6</name>
    <dbReference type="NCBI Taxonomy" id="1328759"/>
    <lineage>
        <taxon>Eukaryota</taxon>
        <taxon>Fungi</taxon>
        <taxon>Dikarya</taxon>
        <taxon>Basidiomycota</taxon>
        <taxon>Agaricomycotina</taxon>
        <taxon>Agaricomycetes</taxon>
        <taxon>Polyporales</taxon>
        <taxon>Polyporaceae</taxon>
        <taxon>Lentinus</taxon>
    </lineage>
</organism>
<name>A0A5C2SHT0_9APHY</name>